<evidence type="ECO:0000313" key="2">
    <source>
        <dbReference type="Proteomes" id="UP001162992"/>
    </source>
</evidence>
<accession>A0ACC2DAB0</accession>
<protein>
    <submittedName>
        <fullName evidence="1">Uncharacterized protein</fullName>
    </submittedName>
</protein>
<comment type="caution">
    <text evidence="1">The sequence shown here is derived from an EMBL/GenBank/DDBJ whole genome shotgun (WGS) entry which is preliminary data.</text>
</comment>
<dbReference type="Proteomes" id="UP001162992">
    <property type="component" value="Chromosome 6"/>
</dbReference>
<organism evidence="1 2">
    <name type="scientific">Diphasiastrum complanatum</name>
    <name type="common">Issler's clubmoss</name>
    <name type="synonym">Lycopodium complanatum</name>
    <dbReference type="NCBI Taxonomy" id="34168"/>
    <lineage>
        <taxon>Eukaryota</taxon>
        <taxon>Viridiplantae</taxon>
        <taxon>Streptophyta</taxon>
        <taxon>Embryophyta</taxon>
        <taxon>Tracheophyta</taxon>
        <taxon>Lycopodiopsida</taxon>
        <taxon>Lycopodiales</taxon>
        <taxon>Lycopodiaceae</taxon>
        <taxon>Lycopodioideae</taxon>
        <taxon>Diphasiastrum</taxon>
    </lineage>
</organism>
<proteinExistence type="predicted"/>
<evidence type="ECO:0000313" key="1">
    <source>
        <dbReference type="EMBL" id="KAJ7551178.1"/>
    </source>
</evidence>
<gene>
    <name evidence="1" type="ORF">O6H91_06G003200</name>
</gene>
<name>A0ACC2DAB0_DIPCM</name>
<dbReference type="EMBL" id="CM055097">
    <property type="protein sequence ID" value="KAJ7551178.1"/>
    <property type="molecule type" value="Genomic_DNA"/>
</dbReference>
<keyword evidence="2" id="KW-1185">Reference proteome</keyword>
<reference evidence="2" key="1">
    <citation type="journal article" date="2024" name="Proc. Natl. Acad. Sci. U.S.A.">
        <title>Extraordinary preservation of gene collinearity over three hundred million years revealed in homosporous lycophytes.</title>
        <authorList>
            <person name="Li C."/>
            <person name="Wickell D."/>
            <person name="Kuo L.Y."/>
            <person name="Chen X."/>
            <person name="Nie B."/>
            <person name="Liao X."/>
            <person name="Peng D."/>
            <person name="Ji J."/>
            <person name="Jenkins J."/>
            <person name="Williams M."/>
            <person name="Shu S."/>
            <person name="Plott C."/>
            <person name="Barry K."/>
            <person name="Rajasekar S."/>
            <person name="Grimwood J."/>
            <person name="Han X."/>
            <person name="Sun S."/>
            <person name="Hou Z."/>
            <person name="He W."/>
            <person name="Dai G."/>
            <person name="Sun C."/>
            <person name="Schmutz J."/>
            <person name="Leebens-Mack J.H."/>
            <person name="Li F.W."/>
            <person name="Wang L."/>
        </authorList>
    </citation>
    <scope>NUCLEOTIDE SEQUENCE [LARGE SCALE GENOMIC DNA]</scope>
    <source>
        <strain evidence="2">cv. PW_Plant_1</strain>
    </source>
</reference>
<sequence>MEDSSSRALIATALNRILDICRGTPEGVSNIALGEQMQDVSLTARAQAINILLQKHQLQVFKHGDTLMYKEQSREEAGRLKGLQPEDLLVYQVIQAAKNDGIWTRDMKRETNLQQPQIAKAIKNLEARKLIKAVQCINNKTKKVYMLAELKPSEKITGGAWYSGQEFDAEFVNVLKEQCLQYVLKEGIVTLEHVANFVRKSGLTKEELHTRNFKQIMDMLVLDAEIEEIISTGTGAFTSIPPDTLCFRPSSNRIPETSAFTNVPCGLCPVLHQCTDDGLISPKTCIYFQEWLKF</sequence>